<dbReference type="KEGG" id="vsp:VS_1258"/>
<accession>B7VN47</accession>
<evidence type="ECO:0000313" key="1">
    <source>
        <dbReference type="EMBL" id="CAV18397.1"/>
    </source>
</evidence>
<reference evidence="1 2" key="1">
    <citation type="submission" date="2009-02" db="EMBL/GenBank/DDBJ databases">
        <title>Vibrio splendidus str. LGP32 complete genome.</title>
        <authorList>
            <person name="Mazel D."/>
            <person name="Le Roux F."/>
        </authorList>
    </citation>
    <scope>NUCLEOTIDE SEQUENCE [LARGE SCALE GENOMIC DNA]</scope>
    <source>
        <strain evidence="1 2">LGP32</strain>
    </source>
</reference>
<evidence type="ECO:0000313" key="2">
    <source>
        <dbReference type="Proteomes" id="UP000009100"/>
    </source>
</evidence>
<dbReference type="EMBL" id="FM954972">
    <property type="protein sequence ID" value="CAV18397.1"/>
    <property type="molecule type" value="Genomic_DNA"/>
</dbReference>
<name>B7VN47_VIBA3</name>
<dbReference type="AlphaFoldDB" id="B7VN47"/>
<proteinExistence type="predicted"/>
<protein>
    <submittedName>
        <fullName evidence="1">Uncharacterized protein</fullName>
    </submittedName>
</protein>
<sequence length="50" mass="5697">MGLFKLFQYELKPESLLSDFQKLSVHITLNFGSSNERLPQSVAAVKSYSF</sequence>
<gene>
    <name evidence="1" type="ordered locus">VS_1258</name>
</gene>
<dbReference type="Proteomes" id="UP000009100">
    <property type="component" value="Chromosome 1"/>
</dbReference>
<dbReference type="HOGENOM" id="CLU_3124088_0_0_6"/>
<organism evidence="1 2">
    <name type="scientific">Vibrio atlanticus (strain LGP32)</name>
    <name type="common">Vibrio splendidus (strain Mel32)</name>
    <dbReference type="NCBI Taxonomy" id="575788"/>
    <lineage>
        <taxon>Bacteria</taxon>
        <taxon>Pseudomonadati</taxon>
        <taxon>Pseudomonadota</taxon>
        <taxon>Gammaproteobacteria</taxon>
        <taxon>Vibrionales</taxon>
        <taxon>Vibrionaceae</taxon>
        <taxon>Vibrio</taxon>
    </lineage>
</organism>